<organism evidence="4 5">
    <name type="scientific">Marinicella sediminis</name>
    <dbReference type="NCBI Taxonomy" id="1792834"/>
    <lineage>
        <taxon>Bacteria</taxon>
        <taxon>Pseudomonadati</taxon>
        <taxon>Pseudomonadota</taxon>
        <taxon>Gammaproteobacteria</taxon>
        <taxon>Lysobacterales</taxon>
        <taxon>Marinicellaceae</taxon>
        <taxon>Marinicella</taxon>
    </lineage>
</organism>
<protein>
    <submittedName>
        <fullName evidence="4">DUF6923 family protein</fullName>
    </submittedName>
</protein>
<accession>A0ABV7J928</accession>
<dbReference type="Pfam" id="PF21959">
    <property type="entry name" value="DUF6923"/>
    <property type="match status" value="1"/>
</dbReference>
<feature type="chain" id="PRO_5045691262" evidence="2">
    <location>
        <begin position="24"/>
        <end position="299"/>
    </location>
</feature>
<dbReference type="Proteomes" id="UP001595533">
    <property type="component" value="Unassembled WGS sequence"/>
</dbReference>
<dbReference type="SUPFAM" id="SSF63829">
    <property type="entry name" value="Calcium-dependent phosphotriesterase"/>
    <property type="match status" value="1"/>
</dbReference>
<sequence>MMRHLTTLFLIAFAANAAAQVMAYSVADDNFEFPDHLVAINLETGEFTSMGQISDPYIALEGLAISENGTLYGADDNTKTLVQIAINEAQAFPVANVNQNFGFGSVPESYDFGMTFSCGNKLNMVVKHTGELYSVNVMTGAATLVGDTGHNFTSLAAWGEDLYAVASGDFNLYQINPTTAEATLVGPLGDLGGDIELNGSGLAFDENGQLWMAINLRLSDPLNPFPSRIFQVNTESGAAELISETLVGIESLAITGPVGCENVRGPQDIPVNTLSYPALLTMLLAMLAFGGLAFNRPSS</sequence>
<keyword evidence="1" id="KW-1133">Transmembrane helix</keyword>
<name>A0ABV7J928_9GAMM</name>
<dbReference type="RefSeq" id="WP_077409814.1">
    <property type="nucleotide sequence ID" value="NZ_JBHRTS010000001.1"/>
</dbReference>
<evidence type="ECO:0000313" key="5">
    <source>
        <dbReference type="Proteomes" id="UP001595533"/>
    </source>
</evidence>
<evidence type="ECO:0000259" key="3">
    <source>
        <dbReference type="Pfam" id="PF21959"/>
    </source>
</evidence>
<keyword evidence="1" id="KW-0472">Membrane</keyword>
<reference evidence="5" key="1">
    <citation type="journal article" date="2019" name="Int. J. Syst. Evol. Microbiol.">
        <title>The Global Catalogue of Microorganisms (GCM) 10K type strain sequencing project: providing services to taxonomists for standard genome sequencing and annotation.</title>
        <authorList>
            <consortium name="The Broad Institute Genomics Platform"/>
            <consortium name="The Broad Institute Genome Sequencing Center for Infectious Disease"/>
            <person name="Wu L."/>
            <person name="Ma J."/>
        </authorList>
    </citation>
    <scope>NUCLEOTIDE SEQUENCE [LARGE SCALE GENOMIC DNA]</scope>
    <source>
        <strain evidence="5">KCTC 42953</strain>
    </source>
</reference>
<gene>
    <name evidence="4" type="ORF">ACFODZ_02815</name>
</gene>
<evidence type="ECO:0000256" key="1">
    <source>
        <dbReference type="SAM" id="Phobius"/>
    </source>
</evidence>
<dbReference type="EMBL" id="JBHRTS010000001">
    <property type="protein sequence ID" value="MFC3193166.1"/>
    <property type="molecule type" value="Genomic_DNA"/>
</dbReference>
<feature type="signal peptide" evidence="2">
    <location>
        <begin position="1"/>
        <end position="23"/>
    </location>
</feature>
<dbReference type="InterPro" id="IPR054215">
    <property type="entry name" value="DUF6923"/>
</dbReference>
<evidence type="ECO:0000256" key="2">
    <source>
        <dbReference type="SAM" id="SignalP"/>
    </source>
</evidence>
<keyword evidence="5" id="KW-1185">Reference proteome</keyword>
<feature type="domain" description="DUF6923" evidence="3">
    <location>
        <begin position="35"/>
        <end position="142"/>
    </location>
</feature>
<feature type="transmembrane region" description="Helical" evidence="1">
    <location>
        <begin position="274"/>
        <end position="294"/>
    </location>
</feature>
<keyword evidence="1" id="KW-0812">Transmembrane</keyword>
<proteinExistence type="predicted"/>
<comment type="caution">
    <text evidence="4">The sequence shown here is derived from an EMBL/GenBank/DDBJ whole genome shotgun (WGS) entry which is preliminary data.</text>
</comment>
<keyword evidence="2" id="KW-0732">Signal</keyword>
<evidence type="ECO:0000313" key="4">
    <source>
        <dbReference type="EMBL" id="MFC3193166.1"/>
    </source>
</evidence>